<evidence type="ECO:0000256" key="1">
    <source>
        <dbReference type="ARBA" id="ARBA00022723"/>
    </source>
</evidence>
<dbReference type="GO" id="GO:0015074">
    <property type="term" value="P:DNA integration"/>
    <property type="evidence" value="ECO:0007669"/>
    <property type="project" value="InterPro"/>
</dbReference>
<dbReference type="PANTHER" id="PTHR37984">
    <property type="entry name" value="PROTEIN CBG26694"/>
    <property type="match status" value="1"/>
</dbReference>
<name>A0A9P1BMV4_9DINO</name>
<dbReference type="Gene3D" id="3.30.420.10">
    <property type="entry name" value="Ribonuclease H-like superfamily/Ribonuclease H"/>
    <property type="match status" value="1"/>
</dbReference>
<feature type="compositionally biased region" description="Polar residues" evidence="6">
    <location>
        <begin position="351"/>
        <end position="369"/>
    </location>
</feature>
<dbReference type="EMBL" id="CAMXCT020000255">
    <property type="protein sequence ID" value="CAL1129614.1"/>
    <property type="molecule type" value="Genomic_DNA"/>
</dbReference>
<evidence type="ECO:0000259" key="9">
    <source>
        <dbReference type="PROSITE" id="PS50994"/>
    </source>
</evidence>
<feature type="domain" description="GRF-type" evidence="10">
    <location>
        <begin position="661"/>
        <end position="703"/>
    </location>
</feature>
<feature type="region of interest" description="Disordered" evidence="6">
    <location>
        <begin position="1424"/>
        <end position="1506"/>
    </location>
</feature>
<keyword evidence="5" id="KW-0175">Coiled coil</keyword>
<dbReference type="InterPro" id="IPR001878">
    <property type="entry name" value="Znf_CCHC"/>
</dbReference>
<evidence type="ECO:0000256" key="2">
    <source>
        <dbReference type="ARBA" id="ARBA00022771"/>
    </source>
</evidence>
<evidence type="ECO:0000313" key="11">
    <source>
        <dbReference type="EMBL" id="CAI3976239.1"/>
    </source>
</evidence>
<dbReference type="InterPro" id="IPR050951">
    <property type="entry name" value="Retrovirus_Pol_polyprotein"/>
</dbReference>
<feature type="region of interest" description="Disordered" evidence="6">
    <location>
        <begin position="345"/>
        <end position="372"/>
    </location>
</feature>
<keyword evidence="2 4" id="KW-0863">Zinc-finger</keyword>
<feature type="region of interest" description="Disordered" evidence="6">
    <location>
        <begin position="1"/>
        <end position="102"/>
    </location>
</feature>
<dbReference type="PANTHER" id="PTHR37984:SF5">
    <property type="entry name" value="PROTEIN NYNRIN-LIKE"/>
    <property type="match status" value="1"/>
</dbReference>
<dbReference type="InterPro" id="IPR001584">
    <property type="entry name" value="Integrase_cat-core"/>
</dbReference>
<dbReference type="PROSITE" id="PS50076">
    <property type="entry name" value="DNAJ_2"/>
    <property type="match status" value="1"/>
</dbReference>
<evidence type="ECO:0000259" key="8">
    <source>
        <dbReference type="PROSITE" id="PS50158"/>
    </source>
</evidence>
<feature type="domain" description="J" evidence="7">
    <location>
        <begin position="2320"/>
        <end position="2387"/>
    </location>
</feature>
<feature type="compositionally biased region" description="Pro residues" evidence="6">
    <location>
        <begin position="2228"/>
        <end position="2237"/>
    </location>
</feature>
<feature type="compositionally biased region" description="Acidic residues" evidence="6">
    <location>
        <begin position="42"/>
        <end position="53"/>
    </location>
</feature>
<dbReference type="SUPFAM" id="SSF57756">
    <property type="entry name" value="Retrovirus zinc finger-like domains"/>
    <property type="match status" value="1"/>
</dbReference>
<feature type="compositionally biased region" description="Acidic residues" evidence="6">
    <location>
        <begin position="1467"/>
        <end position="1476"/>
    </location>
</feature>
<dbReference type="InterPro" id="IPR013103">
    <property type="entry name" value="RVT_2"/>
</dbReference>
<dbReference type="InterPro" id="IPR012337">
    <property type="entry name" value="RNaseH-like_sf"/>
</dbReference>
<evidence type="ECO:0000256" key="3">
    <source>
        <dbReference type="ARBA" id="ARBA00022833"/>
    </source>
</evidence>
<comment type="caution">
    <text evidence="11">The sequence shown here is derived from an EMBL/GenBank/DDBJ whole genome shotgun (WGS) entry which is preliminary data.</text>
</comment>
<keyword evidence="1" id="KW-0479">Metal-binding</keyword>
<feature type="coiled-coil region" evidence="5">
    <location>
        <begin position="2358"/>
        <end position="2385"/>
    </location>
</feature>
<dbReference type="Proteomes" id="UP001152797">
    <property type="component" value="Unassembled WGS sequence"/>
</dbReference>
<feature type="domain" description="Integrase catalytic" evidence="9">
    <location>
        <begin position="1049"/>
        <end position="1210"/>
    </location>
</feature>
<dbReference type="PROSITE" id="PS51999">
    <property type="entry name" value="ZF_GRF"/>
    <property type="match status" value="1"/>
</dbReference>
<dbReference type="EMBL" id="CAMXCT030000255">
    <property type="protein sequence ID" value="CAL4763551.1"/>
    <property type="molecule type" value="Genomic_DNA"/>
</dbReference>
<reference evidence="11" key="1">
    <citation type="submission" date="2022-10" db="EMBL/GenBank/DDBJ databases">
        <authorList>
            <person name="Chen Y."/>
            <person name="Dougan E. K."/>
            <person name="Chan C."/>
            <person name="Rhodes N."/>
            <person name="Thang M."/>
        </authorList>
    </citation>
    <scope>NUCLEOTIDE SEQUENCE</scope>
</reference>
<evidence type="ECO:0000256" key="4">
    <source>
        <dbReference type="PROSITE-ProRule" id="PRU00047"/>
    </source>
</evidence>
<proteinExistence type="predicted"/>
<dbReference type="PROSITE" id="PS50158">
    <property type="entry name" value="ZF_CCHC"/>
    <property type="match status" value="1"/>
</dbReference>
<dbReference type="PROSITE" id="PS50994">
    <property type="entry name" value="INTEGRASE"/>
    <property type="match status" value="1"/>
</dbReference>
<reference evidence="12 13" key="2">
    <citation type="submission" date="2024-05" db="EMBL/GenBank/DDBJ databases">
        <authorList>
            <person name="Chen Y."/>
            <person name="Shah S."/>
            <person name="Dougan E. K."/>
            <person name="Thang M."/>
            <person name="Chan C."/>
        </authorList>
    </citation>
    <scope>NUCLEOTIDE SEQUENCE [LARGE SCALE GENOMIC DNA]</scope>
</reference>
<keyword evidence="3" id="KW-0862">Zinc</keyword>
<feature type="compositionally biased region" description="Basic residues" evidence="6">
    <location>
        <begin position="63"/>
        <end position="75"/>
    </location>
</feature>
<feature type="compositionally biased region" description="Basic and acidic residues" evidence="6">
    <location>
        <begin position="76"/>
        <end position="91"/>
    </location>
</feature>
<dbReference type="Gene3D" id="1.10.287.110">
    <property type="entry name" value="DnaJ domain"/>
    <property type="match status" value="1"/>
</dbReference>
<protein>
    <submittedName>
        <fullName evidence="12">Retrovirus-related Pol polyprotein from transposon RE1 (Retro element 1) (AtRE1)</fullName>
    </submittedName>
</protein>
<sequence length="2689" mass="304016">MDLPVPPSSHGSDEARPEGAATTGHGRPARSNRSNASNEVNEVFDEPEDDGFNSDEFREWMRNRNRNGRQARNRRRDSSHGSDDRDEDERTNAGPAPEWDGESLTFQDYAIKARLWLATTRSKPRTRGPLLLQKLSKVPFETMKFLARAEYFGDDRDEDLLSALAKVTFHVRREKQETHRSFFNRWETAMRKVVEHQVLLPDKYKGFLLVNALTLSETEIKAMLNYTRGSILPVDIKDWIRKHETKLQVSQVGLDSKKTGTSSRTSTNYFIAEEETDDEDDEVHSLEAALQELHDGEYPGDHSNTAEDEVQVLEEQEAAEILNTILTKKRSFIQTQKAKKMKELGRGYKPGSSNAKGKGKNTYSSTSTGKMPFRAGQYKMTIEEVKKVTRCGNCHKVGHWHRECPEPPREREQNLLETEEAVFCGLLEADGPPPEEPGQGLHEADGPPSEQPELSLLEADGLQPEEPELSFPEADGLQPEEPELSEPANHSSPKTGDFDADAVEPNHLDLNRKPMSPYKDRDVDLEEREILFGESQSQTNVGNPVDPHTKHQAYPKDETCATVDTGCQRMAIGLETLRQLIGHLPDGLDVRLHQQVLTTPLRTPSAMMENERKRNRTQEPNFRIMANWHNVLMKILTIIKDIRQELITDAILRMVGPPVQCEHGETTRLFICQKQGENYHKLFWRCPRPRNAQCKTFMWCLVQPYLNTNLIEMEEELDRASMVTTTTRKSSTSKQSTPATRLLEEAQRLCPHKKTSWQGTNLYKVVEKCSTCGKTLKDELTEAGRKKEMERLQAAKKALEPTYEEFLEWKRQGALEPAGIWTGLMGVTKKQARTVAEVFNPNRFGPETGKFGLEKGAMVARLFLNTHSRPEHGSRAKQAQEYPPDLVRAILGAYSDSIVQKNNLRHQVQLVSLDNLLDEIYHTEYVISHSFLKDSHETFATDHPEEDVVHEETAASEEHLVPAEEETVEERQEEPEVGRRLPRERPLGLQHLVRRAHCGLGHIGNDKLARILQSAGVKKEAVEIAKKLTCDICLRHRKVAPARAAAPPKELHPNQIVGVDTVYLPGLTPGGKLRMALNILDWATRFQLIVPLDDHTPRSATRALYQWIRIFGPPERIYSDLGKEFNGCFQHMMDCESIVMDPGSLETPTQRSLTERAGKSFKEIFAKTLMDVACTTWEEWREAVDVTNATINRLANKSGFSPVQRMLGYSPRIPGTNLSGGFNDHATASRYHAGDLQVQRAINLRRAAATAYHQADCDQALRNALHAGSRKWHHYEVGQTVYYWRKGMQQAKKDNTSFWHGPAKVILTSLPTTVWVAHRGRIVKASPEHLRPAAEEEKFILTEWVQEIVETKKQLKETDFKGYIVLDERPPPEEMELDDEEFIPPPAPKYRLTGKHAAGEVEFKPDEYDQKRQKLQDAMEARQGVQLGPHHDQRAEVQPGPEGGIFNDPDIEEEAESPGVVPTSPLPDDEIEEEKTEETAPGVPQEELHRGQVRRAEEPGDAEPPAKRLRAELLEIFFQELEKINMTRNRKEVNYGKLMSGSKKKFDKAILKEIQNNLKSGAYEALSREESEKIRREKSDLIMKSRYVLTEKAVEPHEVETLKQEGLLLEEMNGEMLKAKARHVMKGYSEANAENLESTTPQVAKDSVMFTLQMLASHQWTIGHLDFTQAFHSGDPIARELYCSLPPEGVPGLHPRQLLRLKKTCYGLTDGPYQWYRHVSRVLESRGYVRSRADPCLFQLFDSKTQRLVGIIALATDDMLHGGEDEHWSHMDWLRSQYKMGKFTTGDGKFTGKTITQQSDGSILIHQKNYVEDKVNVIPIEKARKRQRYSYCTPNEISQLRTLLGALSWVSKETRPDISGRVALLQQTMPQPMVKDLVEANGVAEELKKRPELGIVVQPIPMSRLRVGVITDASWGNAGGGFLEEGNKDYWEETATSWIRHHLLPRRLLFHPGAAPGGPDLHRISRQRLTTTDSGLHRDKWDDKDGIREHEEGTAWRGTTTFMKSNVEEEINRPINERFMQLAKKHSQGGYLLVYYDSNLETEDGLSNITIASWKSYRLKRCTVNTLSAESQSMLQGIGNLHWHRFLMAEVTAKDLNIDNWEAQLKDQPFIAVTDSRSLYDTINKCRNTSAHIDDKRTAIDLTILKGDLEKTGGQVRWVEVILSDEERDVLEQRAEAMALTSLQALPAEKLRKALPAVKQGILKRLLSQASHDEPAVPKPEKAAPAAEAPPLPPPLPELDTCDDEELDRLRCSLRQKPKELPPPQDGVEAFGDDPWFAPKSEVRVALSEAAEAHHGSFKILVGDPSEEIARICQRPLAGAVLRLGGASGGFGEPDVAYAYRQLSRALHPDKNPDHPDAGEAFRRLKEAQDELKSSLEEQRRLLRILAGPFRSRDEDEMQMKRPQCALLAEACRLLAAVCALAGQGVVPPQAQQRAAACLRLPEGTWAAAHASTEALLAQWRSESGGLLEVLTHDALRTAYDCAPKRYRAQFLCLLARCAQVESDGSDGCVRRQWSKIWDHFPELQLWQKLRELILKKRQVHGRWKRDRQGAAKMSESQWSSWARRWRKLIVAVLPRGEDEAAAWSDLELRKLCAALWRDFADPLEKEEGDDATAARRCLGLFRAESRKASDMESQRGAAPAEWAFVPGDDLLLLLGEGLVGITVEGVFVSKDGTVPRLPFASAIFQTMM</sequence>
<feature type="compositionally biased region" description="Basic and acidic residues" evidence="6">
    <location>
        <begin position="1486"/>
        <end position="1506"/>
    </location>
</feature>
<feature type="domain" description="CCHC-type" evidence="8">
    <location>
        <begin position="390"/>
        <end position="406"/>
    </location>
</feature>
<dbReference type="OrthoDB" id="413361at2759"/>
<gene>
    <name evidence="11" type="ORF">C1SCF055_LOCUS4476</name>
</gene>
<dbReference type="Pfam" id="PF00226">
    <property type="entry name" value="DnaJ"/>
    <property type="match status" value="1"/>
</dbReference>
<organism evidence="11">
    <name type="scientific">Cladocopium goreaui</name>
    <dbReference type="NCBI Taxonomy" id="2562237"/>
    <lineage>
        <taxon>Eukaryota</taxon>
        <taxon>Sar</taxon>
        <taxon>Alveolata</taxon>
        <taxon>Dinophyceae</taxon>
        <taxon>Suessiales</taxon>
        <taxon>Symbiodiniaceae</taxon>
        <taxon>Cladocopium</taxon>
    </lineage>
</organism>
<evidence type="ECO:0000259" key="7">
    <source>
        <dbReference type="PROSITE" id="PS50076"/>
    </source>
</evidence>
<feature type="region of interest" description="Disordered" evidence="6">
    <location>
        <begin position="427"/>
        <end position="518"/>
    </location>
</feature>
<dbReference type="SUPFAM" id="SSF53098">
    <property type="entry name" value="Ribonuclease H-like"/>
    <property type="match status" value="1"/>
</dbReference>
<evidence type="ECO:0000259" key="10">
    <source>
        <dbReference type="PROSITE" id="PS51999"/>
    </source>
</evidence>
<dbReference type="InterPro" id="IPR001623">
    <property type="entry name" value="DnaJ_domain"/>
</dbReference>
<dbReference type="SUPFAM" id="SSF46565">
    <property type="entry name" value="Chaperone J-domain"/>
    <property type="match status" value="1"/>
</dbReference>
<dbReference type="GO" id="GO:0008270">
    <property type="term" value="F:zinc ion binding"/>
    <property type="evidence" value="ECO:0007669"/>
    <property type="project" value="UniProtKB-KW"/>
</dbReference>
<dbReference type="InterPro" id="IPR036875">
    <property type="entry name" value="Znf_CCHC_sf"/>
</dbReference>
<keyword evidence="13" id="KW-1185">Reference proteome</keyword>
<feature type="region of interest" description="Disordered" evidence="6">
    <location>
        <begin position="2209"/>
        <end position="2242"/>
    </location>
</feature>
<dbReference type="SUPFAM" id="SSF56672">
    <property type="entry name" value="DNA/RNA polymerases"/>
    <property type="match status" value="1"/>
</dbReference>
<feature type="compositionally biased region" description="Polar residues" evidence="6">
    <location>
        <begin position="31"/>
        <end position="40"/>
    </location>
</feature>
<dbReference type="GO" id="GO:0003676">
    <property type="term" value="F:nucleic acid binding"/>
    <property type="evidence" value="ECO:0007669"/>
    <property type="project" value="InterPro"/>
</dbReference>
<dbReference type="InterPro" id="IPR036397">
    <property type="entry name" value="RNaseH_sf"/>
</dbReference>
<evidence type="ECO:0000313" key="13">
    <source>
        <dbReference type="Proteomes" id="UP001152797"/>
    </source>
</evidence>
<feature type="compositionally biased region" description="Acidic residues" evidence="6">
    <location>
        <begin position="1373"/>
        <end position="1382"/>
    </location>
</feature>
<dbReference type="InterPro" id="IPR010666">
    <property type="entry name" value="Znf_GRF"/>
</dbReference>
<dbReference type="CDD" id="cd06257">
    <property type="entry name" value="DnaJ"/>
    <property type="match status" value="1"/>
</dbReference>
<dbReference type="EMBL" id="CAMXCT010000255">
    <property type="protein sequence ID" value="CAI3976239.1"/>
    <property type="molecule type" value="Genomic_DNA"/>
</dbReference>
<dbReference type="Gene3D" id="4.10.60.10">
    <property type="entry name" value="Zinc finger, CCHC-type"/>
    <property type="match status" value="1"/>
</dbReference>
<feature type="region of interest" description="Disordered" evidence="6">
    <location>
        <begin position="1369"/>
        <end position="1392"/>
    </location>
</feature>
<accession>A0A9P1BMV4</accession>
<evidence type="ECO:0000313" key="12">
    <source>
        <dbReference type="EMBL" id="CAL4763551.1"/>
    </source>
</evidence>
<dbReference type="Pfam" id="PF07727">
    <property type="entry name" value="RVT_2"/>
    <property type="match status" value="1"/>
</dbReference>
<feature type="compositionally biased region" description="Basic and acidic residues" evidence="6">
    <location>
        <begin position="2211"/>
        <end position="2222"/>
    </location>
</feature>
<evidence type="ECO:0000256" key="5">
    <source>
        <dbReference type="SAM" id="Coils"/>
    </source>
</evidence>
<dbReference type="InterPro" id="IPR043502">
    <property type="entry name" value="DNA/RNA_pol_sf"/>
</dbReference>
<feature type="compositionally biased region" description="Basic and acidic residues" evidence="6">
    <location>
        <begin position="504"/>
        <end position="518"/>
    </location>
</feature>
<evidence type="ECO:0000256" key="6">
    <source>
        <dbReference type="SAM" id="MobiDB-lite"/>
    </source>
</evidence>
<dbReference type="InterPro" id="IPR036869">
    <property type="entry name" value="J_dom_sf"/>
</dbReference>